<dbReference type="EMBL" id="MQMG01000001">
    <property type="protein sequence ID" value="OKO97026.1"/>
    <property type="molecule type" value="Genomic_DNA"/>
</dbReference>
<proteinExistence type="predicted"/>
<organism evidence="1 2">
    <name type="scientific">Geobacillus proteiniphilus</name>
    <dbReference type="NCBI Taxonomy" id="860353"/>
    <lineage>
        <taxon>Bacteria</taxon>
        <taxon>Bacillati</taxon>
        <taxon>Bacillota</taxon>
        <taxon>Bacilli</taxon>
        <taxon>Bacillales</taxon>
        <taxon>Anoxybacillaceae</taxon>
        <taxon>Geobacillus</taxon>
    </lineage>
</organism>
<reference evidence="2" key="2">
    <citation type="submission" date="2017-01" db="EMBL/GenBank/DDBJ databases">
        <title>Genome sequencing and annotation of Geobacillus sp. 1017, a Hydrocarbon-Oxidizing Thermophilic Bacterium Isolated from a Heavy Oil Reservoir (China).</title>
        <authorList>
            <person name="Kadnikov V.V."/>
            <person name="Mardanov A.V."/>
            <person name="Poltaraus A.B."/>
            <person name="Sokolova D.S."/>
            <person name="Semenova E.M."/>
            <person name="Ravin N.V."/>
            <person name="Tourova T.P."/>
            <person name="Nazina T.N."/>
        </authorList>
    </citation>
    <scope>NUCLEOTIDE SEQUENCE [LARGE SCALE GENOMIC DNA]</scope>
    <source>
        <strain evidence="2">1017</strain>
    </source>
</reference>
<reference evidence="1 2" key="1">
    <citation type="submission" date="2016-11" db="EMBL/GenBank/DDBJ databases">
        <authorList>
            <person name="Kadnikov V."/>
            <person name="Nazina T."/>
        </authorList>
    </citation>
    <scope>NUCLEOTIDE SEQUENCE [LARGE SCALE GENOMIC DNA]</scope>
    <source>
        <strain evidence="1 2">1017</strain>
    </source>
</reference>
<gene>
    <name evidence="1" type="ORF">BRO54_0039</name>
</gene>
<comment type="caution">
    <text evidence="1">The sequence shown here is derived from an EMBL/GenBank/DDBJ whole genome shotgun (WGS) entry which is preliminary data.</text>
</comment>
<name>A0A1Q5T9W4_9BACL</name>
<dbReference type="RefSeq" id="WP_074042738.1">
    <property type="nucleotide sequence ID" value="NZ_MQMG01000001.1"/>
</dbReference>
<evidence type="ECO:0000313" key="2">
    <source>
        <dbReference type="Proteomes" id="UP000186030"/>
    </source>
</evidence>
<dbReference type="Proteomes" id="UP000186030">
    <property type="component" value="Unassembled WGS sequence"/>
</dbReference>
<accession>A0A1Q5T9W4</accession>
<sequence length="99" mass="11875">MAYLSQVKSNGKQYIYLCMYVGNQEYSTRKERRVYSFGEARKALLRMKRWKRRFTEFPQELLDLGCGMKELEEWIQTLETGITKTGRRFAVMTQKRAVF</sequence>
<evidence type="ECO:0000313" key="1">
    <source>
        <dbReference type="EMBL" id="OKO97026.1"/>
    </source>
</evidence>
<protein>
    <submittedName>
        <fullName evidence="1">Uncharacterized protein</fullName>
    </submittedName>
</protein>
<dbReference type="AlphaFoldDB" id="A0A1Q5T9W4"/>